<reference evidence="6 7" key="1">
    <citation type="submission" date="2020-08" db="EMBL/GenBank/DDBJ databases">
        <authorList>
            <person name="Liu C."/>
            <person name="Sun Q."/>
        </authorList>
    </citation>
    <scope>NUCLEOTIDE SEQUENCE [LARGE SCALE GENOMIC DNA]</scope>
    <source>
        <strain evidence="6 7">NSJ-62</strain>
    </source>
</reference>
<dbReference type="GO" id="GO:1904680">
    <property type="term" value="F:peptide transmembrane transporter activity"/>
    <property type="evidence" value="ECO:0007669"/>
    <property type="project" value="TreeGrafter"/>
</dbReference>
<evidence type="ECO:0000256" key="3">
    <source>
        <dbReference type="ARBA" id="ARBA00022729"/>
    </source>
</evidence>
<dbReference type="KEGG" id="ohi:H8790_12690"/>
<dbReference type="AlphaFoldDB" id="A0A7G9B3Z9"/>
<dbReference type="RefSeq" id="WP_187332881.1">
    <property type="nucleotide sequence ID" value="NZ_CP060490.1"/>
</dbReference>
<feature type="signal peptide" evidence="4">
    <location>
        <begin position="1"/>
        <end position="26"/>
    </location>
</feature>
<comment type="similarity">
    <text evidence="1">Belongs to the bacterial solute-binding protein 5 family.</text>
</comment>
<dbReference type="SUPFAM" id="SSF53850">
    <property type="entry name" value="Periplasmic binding protein-like II"/>
    <property type="match status" value="1"/>
</dbReference>
<evidence type="ECO:0000313" key="7">
    <source>
        <dbReference type="Proteomes" id="UP000515960"/>
    </source>
</evidence>
<evidence type="ECO:0000256" key="2">
    <source>
        <dbReference type="ARBA" id="ARBA00022448"/>
    </source>
</evidence>
<dbReference type="Pfam" id="PF00496">
    <property type="entry name" value="SBP_bac_5"/>
    <property type="match status" value="1"/>
</dbReference>
<proteinExistence type="inferred from homology"/>
<dbReference type="PROSITE" id="PS51257">
    <property type="entry name" value="PROKAR_LIPOPROTEIN"/>
    <property type="match status" value="1"/>
</dbReference>
<evidence type="ECO:0000313" key="6">
    <source>
        <dbReference type="EMBL" id="QNL44280.1"/>
    </source>
</evidence>
<dbReference type="GO" id="GO:0042597">
    <property type="term" value="C:periplasmic space"/>
    <property type="evidence" value="ECO:0007669"/>
    <property type="project" value="UniProtKB-ARBA"/>
</dbReference>
<dbReference type="InterPro" id="IPR000914">
    <property type="entry name" value="SBP_5_dom"/>
</dbReference>
<dbReference type="PANTHER" id="PTHR30290:SF9">
    <property type="entry name" value="OLIGOPEPTIDE-BINDING PROTEIN APPA"/>
    <property type="match status" value="1"/>
</dbReference>
<keyword evidence="7" id="KW-1185">Reference proteome</keyword>
<name>A0A7G9B3Z9_9FIRM</name>
<dbReference type="InterPro" id="IPR039424">
    <property type="entry name" value="SBP_5"/>
</dbReference>
<feature type="chain" id="PRO_5038635076" evidence="4">
    <location>
        <begin position="27"/>
        <end position="516"/>
    </location>
</feature>
<feature type="domain" description="Solute-binding protein family 5" evidence="5">
    <location>
        <begin position="90"/>
        <end position="438"/>
    </location>
</feature>
<dbReference type="PANTHER" id="PTHR30290">
    <property type="entry name" value="PERIPLASMIC BINDING COMPONENT OF ABC TRANSPORTER"/>
    <property type="match status" value="1"/>
</dbReference>
<keyword evidence="3 4" id="KW-0732">Signal</keyword>
<evidence type="ECO:0000256" key="4">
    <source>
        <dbReference type="SAM" id="SignalP"/>
    </source>
</evidence>
<dbReference type="InterPro" id="IPR030678">
    <property type="entry name" value="Peptide/Ni-bd"/>
</dbReference>
<sequence length="516" mass="56770">MQRNWLKKSLSLLLAVFLLGSLTACGGGGQGGSGGSSSGGADNAGRTDVNYGLSSDIASLDPVYTTDQISTILYRQLYDTLIVKGPDGEWAPKLAESWELSADELTYTFHLRDDVVFHDGNKMTADDVAYSVNRAIESAATGASMTNMKECVAVDDKTVEIHMNAPFAGVYEILSTYGRVSSANTTDYESAPIGSGPYKFVSRNSGDSIKLVAFDQYYLGEATIKDLNFKIITDPTTQIAALQKGEIDFLTHCSLSAKATVESDSSLVWQETLFRGNNWLSFCQNKPPFDNILARKAAQYAIDKDAVLVGGSEGLGATMKTVFPASVPCSPEDDYEQPYTYDVEKAKEYLEQYKKEAGVDSVDITILAPDTPMYLYPAITVEGMLREVGFNVTTEQIDRATYWSSVYAGSYQLAVTGTSWPVNDCDGNYLYFYSTSGQHYFMAFNKELDRVLDEARVTSDPEARKELYTQVQQIIDDEAICVPLLQPANAVAYSASLKGVDKENDIYCHFVYDWSW</sequence>
<gene>
    <name evidence="6" type="ORF">H8790_12690</name>
</gene>
<dbReference type="GO" id="GO:0015833">
    <property type="term" value="P:peptide transport"/>
    <property type="evidence" value="ECO:0007669"/>
    <property type="project" value="TreeGrafter"/>
</dbReference>
<organism evidence="6 7">
    <name type="scientific">Oscillibacter hominis</name>
    <dbReference type="NCBI Taxonomy" id="2763056"/>
    <lineage>
        <taxon>Bacteria</taxon>
        <taxon>Bacillati</taxon>
        <taxon>Bacillota</taxon>
        <taxon>Clostridia</taxon>
        <taxon>Eubacteriales</taxon>
        <taxon>Oscillospiraceae</taxon>
        <taxon>Oscillibacter</taxon>
    </lineage>
</organism>
<protein>
    <submittedName>
        <fullName evidence="6">ABC transporter substrate-binding protein</fullName>
    </submittedName>
</protein>
<keyword evidence="2" id="KW-0813">Transport</keyword>
<dbReference type="GO" id="GO:0043190">
    <property type="term" value="C:ATP-binding cassette (ABC) transporter complex"/>
    <property type="evidence" value="ECO:0007669"/>
    <property type="project" value="InterPro"/>
</dbReference>
<dbReference type="PIRSF" id="PIRSF002741">
    <property type="entry name" value="MppA"/>
    <property type="match status" value="1"/>
</dbReference>
<dbReference type="CDD" id="cd00995">
    <property type="entry name" value="PBP2_NikA_DppA_OppA_like"/>
    <property type="match status" value="1"/>
</dbReference>
<dbReference type="Gene3D" id="3.40.190.10">
    <property type="entry name" value="Periplasmic binding protein-like II"/>
    <property type="match status" value="1"/>
</dbReference>
<evidence type="ECO:0000256" key="1">
    <source>
        <dbReference type="ARBA" id="ARBA00005695"/>
    </source>
</evidence>
<dbReference type="Proteomes" id="UP000515960">
    <property type="component" value="Chromosome"/>
</dbReference>
<dbReference type="Gene3D" id="3.90.76.10">
    <property type="entry name" value="Dipeptide-binding Protein, Domain 1"/>
    <property type="match status" value="1"/>
</dbReference>
<dbReference type="EMBL" id="CP060490">
    <property type="protein sequence ID" value="QNL44280.1"/>
    <property type="molecule type" value="Genomic_DNA"/>
</dbReference>
<evidence type="ECO:0000259" key="5">
    <source>
        <dbReference type="Pfam" id="PF00496"/>
    </source>
</evidence>
<accession>A0A7G9B3Z9</accession>
<dbReference type="Gene3D" id="3.10.105.10">
    <property type="entry name" value="Dipeptide-binding Protein, Domain 3"/>
    <property type="match status" value="1"/>
</dbReference>